<dbReference type="EMBL" id="LWCI01000144">
    <property type="protein sequence ID" value="KZS58796.1"/>
    <property type="molecule type" value="Genomic_DNA"/>
</dbReference>
<dbReference type="GO" id="GO:0047429">
    <property type="term" value="F:nucleoside triphosphate diphosphatase activity"/>
    <property type="evidence" value="ECO:0007669"/>
    <property type="project" value="UniProtKB-EC"/>
</dbReference>
<dbReference type="Gene3D" id="3.90.950.10">
    <property type="match status" value="1"/>
</dbReference>
<dbReference type="RefSeq" id="WP_075512620.1">
    <property type="nucleotide sequence ID" value="NZ_CP089224.1"/>
</dbReference>
<dbReference type="Proteomes" id="UP000077342">
    <property type="component" value="Unassembled WGS sequence"/>
</dbReference>
<gene>
    <name evidence="4" type="ORF">A4G28_19370</name>
</gene>
<comment type="subcellular location">
    <subcellularLocation>
        <location evidence="3">Cytoplasm</location>
    </subcellularLocation>
</comment>
<keyword evidence="2 3" id="KW-0378">Hydrolase</keyword>
<comment type="caution">
    <text evidence="4">The sequence shown here is derived from an EMBL/GenBank/DDBJ whole genome shotgun (WGS) entry which is preliminary data.</text>
</comment>
<comment type="catalytic activity">
    <reaction evidence="3">
        <text>a ribonucleoside 5'-triphosphate + H2O = a ribonucleoside 5'-phosphate + diphosphate + H(+)</text>
        <dbReference type="Rhea" id="RHEA:23996"/>
        <dbReference type="ChEBI" id="CHEBI:15377"/>
        <dbReference type="ChEBI" id="CHEBI:15378"/>
        <dbReference type="ChEBI" id="CHEBI:33019"/>
        <dbReference type="ChEBI" id="CHEBI:58043"/>
        <dbReference type="ChEBI" id="CHEBI:61557"/>
        <dbReference type="EC" id="3.6.1.9"/>
    </reaction>
</comment>
<keyword evidence="3" id="KW-0963">Cytoplasm</keyword>
<evidence type="ECO:0000256" key="2">
    <source>
        <dbReference type="ARBA" id="ARBA00022801"/>
    </source>
</evidence>
<evidence type="ECO:0000313" key="5">
    <source>
        <dbReference type="Proteomes" id="UP000077342"/>
    </source>
</evidence>
<comment type="caution">
    <text evidence="3">Lacks conserved residue(s) required for the propagation of feature annotation.</text>
</comment>
<evidence type="ECO:0000256" key="3">
    <source>
        <dbReference type="HAMAP-Rule" id="MF_00528"/>
    </source>
</evidence>
<dbReference type="GO" id="GO:0005737">
    <property type="term" value="C:cytoplasm"/>
    <property type="evidence" value="ECO:0007669"/>
    <property type="project" value="UniProtKB-SubCell"/>
</dbReference>
<dbReference type="Pfam" id="PF02545">
    <property type="entry name" value="Maf"/>
    <property type="match status" value="1"/>
</dbReference>
<comment type="similarity">
    <text evidence="3">Belongs to the Maf family.</text>
</comment>
<dbReference type="PIRSF" id="PIRSF006305">
    <property type="entry name" value="Maf"/>
    <property type="match status" value="1"/>
</dbReference>
<dbReference type="PANTHER" id="PTHR43213:SF5">
    <property type="entry name" value="BIFUNCTIONAL DTTP_UTP PYROPHOSPHATASE_METHYLTRANSFERASE PROTEIN-RELATED"/>
    <property type="match status" value="1"/>
</dbReference>
<dbReference type="PANTHER" id="PTHR43213">
    <property type="entry name" value="BIFUNCTIONAL DTTP/UTP PYROPHOSPHATASE/METHYLTRANSFERASE PROTEIN-RELATED"/>
    <property type="match status" value="1"/>
</dbReference>
<dbReference type="HAMAP" id="MF_00528">
    <property type="entry name" value="Maf"/>
    <property type="match status" value="1"/>
</dbReference>
<name>A0A163WXV8_9MYCO</name>
<comment type="cofactor">
    <cofactor evidence="1 3">
        <name>a divalent metal cation</name>
        <dbReference type="ChEBI" id="CHEBI:60240"/>
    </cofactor>
</comment>
<dbReference type="SUPFAM" id="SSF52972">
    <property type="entry name" value="ITPase-like"/>
    <property type="match status" value="1"/>
</dbReference>
<proteinExistence type="inferred from homology"/>
<evidence type="ECO:0000313" key="4">
    <source>
        <dbReference type="EMBL" id="KZS58796.1"/>
    </source>
</evidence>
<keyword evidence="3" id="KW-0546">Nucleotide metabolism</keyword>
<comment type="catalytic activity">
    <reaction evidence="3">
        <text>a 2'-deoxyribonucleoside 5'-triphosphate + H2O = a 2'-deoxyribonucleoside 5'-phosphate + diphosphate + H(+)</text>
        <dbReference type="Rhea" id="RHEA:44644"/>
        <dbReference type="ChEBI" id="CHEBI:15377"/>
        <dbReference type="ChEBI" id="CHEBI:15378"/>
        <dbReference type="ChEBI" id="CHEBI:33019"/>
        <dbReference type="ChEBI" id="CHEBI:61560"/>
        <dbReference type="ChEBI" id="CHEBI:65317"/>
        <dbReference type="EC" id="3.6.1.9"/>
    </reaction>
</comment>
<dbReference type="InterPro" id="IPR029001">
    <property type="entry name" value="ITPase-like_fam"/>
</dbReference>
<dbReference type="EC" id="3.6.1.9" evidence="3"/>
<sequence length="213" mass="22176">MTRLVLGSASPGRLKVLRQAGVEPLVAASGVDEDAIFAALGQDVAPGDAVCALARAKAEQVAGAVNRSLASDCVVVGCDSMLQLDGKLCGKPQSIASARQQWQSMAGRAGQLYTGHCVIRLQDNKITHNIGETAITTVYFGRPSPGDLESYLASGESFRVAGGFTLDGLGGWFVDRIDGDPSNVIGLSLPLLRSLLQRVGLSVAALWTHDAGD</sequence>
<dbReference type="GO" id="GO:0009117">
    <property type="term" value="P:nucleotide metabolic process"/>
    <property type="evidence" value="ECO:0007669"/>
    <property type="project" value="UniProtKB-KW"/>
</dbReference>
<dbReference type="AlphaFoldDB" id="A0A163WXV8"/>
<protein>
    <recommendedName>
        <fullName evidence="3">Nucleoside triphosphate pyrophosphatase</fullName>
        <ecNumber evidence="3">3.6.1.9</ecNumber>
    </recommendedName>
    <alternativeName>
        <fullName evidence="3">Nucleotide pyrophosphatase</fullName>
        <shortName evidence="3">Nucleotide PPase</shortName>
    </alternativeName>
</protein>
<keyword evidence="5" id="KW-1185">Reference proteome</keyword>
<comment type="function">
    <text evidence="3">Nucleoside triphosphate pyrophosphatase. May have a dual role in cell division arrest and in preventing the incorporation of modified nucleotides into cellular nucleic acids.</text>
</comment>
<accession>A0A163WXV8</accession>
<evidence type="ECO:0000256" key="1">
    <source>
        <dbReference type="ARBA" id="ARBA00001968"/>
    </source>
</evidence>
<dbReference type="NCBIfam" id="TIGR00172">
    <property type="entry name" value="maf"/>
    <property type="match status" value="1"/>
</dbReference>
<dbReference type="InterPro" id="IPR003697">
    <property type="entry name" value="Maf-like"/>
</dbReference>
<dbReference type="CDD" id="cd00555">
    <property type="entry name" value="Maf"/>
    <property type="match status" value="1"/>
</dbReference>
<organism evidence="4 5">
    <name type="scientific">Mycobacterium ostraviense</name>
    <dbReference type="NCBI Taxonomy" id="2738409"/>
    <lineage>
        <taxon>Bacteria</taxon>
        <taxon>Bacillati</taxon>
        <taxon>Actinomycetota</taxon>
        <taxon>Actinomycetes</taxon>
        <taxon>Mycobacteriales</taxon>
        <taxon>Mycobacteriaceae</taxon>
        <taxon>Mycobacterium</taxon>
    </lineage>
</organism>
<reference evidence="5" key="1">
    <citation type="submission" date="2016-04" db="EMBL/GenBank/DDBJ databases">
        <authorList>
            <person name="Strapagiel D."/>
            <person name="Borowka P."/>
            <person name="Marciniak B."/>
            <person name="Bakula Z."/>
            <person name="Van Ingen J."/>
            <person name="Safianowska A."/>
            <person name="Dziadek J."/>
            <person name="Jagielski T."/>
        </authorList>
    </citation>
    <scope>NUCLEOTIDE SEQUENCE [LARGE SCALE GENOMIC DNA]</scope>
    <source>
        <strain evidence="5">1010001458</strain>
    </source>
</reference>
<feature type="active site" description="Proton acceptor" evidence="3">
    <location>
        <position position="79"/>
    </location>
</feature>